<keyword evidence="12 14" id="KW-0902">Two-component regulatory system</keyword>
<dbReference type="InterPro" id="IPR036890">
    <property type="entry name" value="HATPase_C_sf"/>
</dbReference>
<dbReference type="RefSeq" id="WP_038488203.1">
    <property type="nucleotide sequence ID" value="NZ_CP009962.1"/>
</dbReference>
<dbReference type="CDD" id="cd00075">
    <property type="entry name" value="HATPase"/>
    <property type="match status" value="1"/>
</dbReference>
<keyword evidence="8 14" id="KW-0547">Nucleotide-binding</keyword>
<dbReference type="InterPro" id="IPR003661">
    <property type="entry name" value="HisK_dim/P_dom"/>
</dbReference>
<dbReference type="InterPro" id="IPR006290">
    <property type="entry name" value="CztS_silS_copS"/>
</dbReference>
<dbReference type="InterPro" id="IPR005467">
    <property type="entry name" value="His_kinase_dom"/>
</dbReference>
<dbReference type="SUPFAM" id="SSF47384">
    <property type="entry name" value="Homodimeric domain of signal transducing histidine kinase"/>
    <property type="match status" value="1"/>
</dbReference>
<dbReference type="SUPFAM" id="SSF158472">
    <property type="entry name" value="HAMP domain-like"/>
    <property type="match status" value="1"/>
</dbReference>
<evidence type="ECO:0000313" key="17">
    <source>
        <dbReference type="EMBL" id="AIY41226.1"/>
    </source>
</evidence>
<dbReference type="GO" id="GO:0005524">
    <property type="term" value="F:ATP binding"/>
    <property type="evidence" value="ECO:0007669"/>
    <property type="project" value="UniProtKB-KW"/>
</dbReference>
<evidence type="ECO:0000256" key="10">
    <source>
        <dbReference type="ARBA" id="ARBA00022840"/>
    </source>
</evidence>
<dbReference type="PRINTS" id="PR00344">
    <property type="entry name" value="BCTRLSENSOR"/>
</dbReference>
<evidence type="ECO:0000256" key="11">
    <source>
        <dbReference type="ARBA" id="ARBA00022989"/>
    </source>
</evidence>
<dbReference type="AlphaFoldDB" id="A0A0A1F9Q1"/>
<keyword evidence="11 14" id="KW-1133">Transmembrane helix</keyword>
<feature type="domain" description="Histidine kinase" evidence="15">
    <location>
        <begin position="254"/>
        <end position="468"/>
    </location>
</feature>
<keyword evidence="18" id="KW-1185">Reference proteome</keyword>
<comment type="function">
    <text evidence="14">Member of a two-component regulatory system.</text>
</comment>
<feature type="domain" description="HAMP" evidence="16">
    <location>
        <begin position="193"/>
        <end position="246"/>
    </location>
</feature>
<evidence type="ECO:0000313" key="18">
    <source>
        <dbReference type="Proteomes" id="UP000030302"/>
    </source>
</evidence>
<dbReference type="PANTHER" id="PTHR45436">
    <property type="entry name" value="SENSOR HISTIDINE KINASE YKOH"/>
    <property type="match status" value="1"/>
</dbReference>
<dbReference type="SMART" id="SM00388">
    <property type="entry name" value="HisKA"/>
    <property type="match status" value="1"/>
</dbReference>
<dbReference type="EMBL" id="CP009962">
    <property type="protein sequence ID" value="AIY41226.1"/>
    <property type="molecule type" value="Genomic_DNA"/>
</dbReference>
<evidence type="ECO:0000256" key="13">
    <source>
        <dbReference type="ARBA" id="ARBA00023136"/>
    </source>
</evidence>
<evidence type="ECO:0000256" key="7">
    <source>
        <dbReference type="ARBA" id="ARBA00022692"/>
    </source>
</evidence>
<dbReference type="Pfam" id="PF21085">
    <property type="entry name" value="CusS"/>
    <property type="match status" value="1"/>
</dbReference>
<comment type="catalytic activity">
    <reaction evidence="1 14">
        <text>ATP + protein L-histidine = ADP + protein N-phospho-L-histidine.</text>
        <dbReference type="EC" id="2.7.13.3"/>
    </reaction>
</comment>
<evidence type="ECO:0000256" key="2">
    <source>
        <dbReference type="ARBA" id="ARBA00004533"/>
    </source>
</evidence>
<dbReference type="InterPro" id="IPR003594">
    <property type="entry name" value="HATPase_dom"/>
</dbReference>
<dbReference type="Proteomes" id="UP000030302">
    <property type="component" value="Chromosome"/>
</dbReference>
<dbReference type="InterPro" id="IPR036097">
    <property type="entry name" value="HisK_dim/P_sf"/>
</dbReference>
<dbReference type="HOGENOM" id="CLU_000445_89_6_4"/>
<accession>A0A0A1F9Q1</accession>
<feature type="transmembrane region" description="Helical" evidence="14">
    <location>
        <begin position="173"/>
        <end position="192"/>
    </location>
</feature>
<dbReference type="Gene3D" id="6.10.340.10">
    <property type="match status" value="1"/>
</dbReference>
<dbReference type="Pfam" id="PF00512">
    <property type="entry name" value="HisKA"/>
    <property type="match status" value="1"/>
</dbReference>
<dbReference type="CDD" id="cd00082">
    <property type="entry name" value="HisKA"/>
    <property type="match status" value="1"/>
</dbReference>
<evidence type="ECO:0000256" key="3">
    <source>
        <dbReference type="ARBA" id="ARBA00022475"/>
    </source>
</evidence>
<evidence type="ECO:0000256" key="12">
    <source>
        <dbReference type="ARBA" id="ARBA00023012"/>
    </source>
</evidence>
<dbReference type="InterPro" id="IPR048590">
    <property type="entry name" value="CusS-like_sensor"/>
</dbReference>
<dbReference type="NCBIfam" id="TIGR01386">
    <property type="entry name" value="cztS_silS_copS"/>
    <property type="match status" value="1"/>
</dbReference>
<organism evidence="17 18">
    <name type="scientific">Collimonas arenae</name>
    <dbReference type="NCBI Taxonomy" id="279058"/>
    <lineage>
        <taxon>Bacteria</taxon>
        <taxon>Pseudomonadati</taxon>
        <taxon>Pseudomonadota</taxon>
        <taxon>Betaproteobacteria</taxon>
        <taxon>Burkholderiales</taxon>
        <taxon>Oxalobacteraceae</taxon>
        <taxon>Collimonas</taxon>
    </lineage>
</organism>
<keyword evidence="9 14" id="KW-0418">Kinase</keyword>
<dbReference type="STRING" id="279058.LT85_2068"/>
<name>A0A0A1F9Q1_9BURK</name>
<evidence type="ECO:0000256" key="4">
    <source>
        <dbReference type="ARBA" id="ARBA00022519"/>
    </source>
</evidence>
<dbReference type="Gene3D" id="1.10.287.130">
    <property type="match status" value="1"/>
</dbReference>
<reference evidence="18" key="1">
    <citation type="journal article" date="2014" name="Soil Biol. Biochem.">
        <title>Structure and function of bacterial communities in ageing soils: Insights from the Mendocino ecological staircase.</title>
        <authorList>
            <person name="Uroz S."/>
            <person name="Tech J.J."/>
            <person name="Sawaya N.A."/>
            <person name="Frey-Klett P."/>
            <person name="Leveau J.H.J."/>
        </authorList>
    </citation>
    <scope>NUCLEOTIDE SEQUENCE [LARGE SCALE GENOMIC DNA]</scope>
    <source>
        <strain evidence="18">Cal35</strain>
    </source>
</reference>
<comment type="subcellular location">
    <subcellularLocation>
        <location evidence="2 14">Cell inner membrane</location>
    </subcellularLocation>
</comment>
<evidence type="ECO:0000256" key="1">
    <source>
        <dbReference type="ARBA" id="ARBA00000085"/>
    </source>
</evidence>
<evidence type="ECO:0000256" key="5">
    <source>
        <dbReference type="ARBA" id="ARBA00022553"/>
    </source>
</evidence>
<dbReference type="KEGG" id="care:LT85_2068"/>
<dbReference type="SUPFAM" id="SSF55874">
    <property type="entry name" value="ATPase domain of HSP90 chaperone/DNA topoisomerase II/histidine kinase"/>
    <property type="match status" value="1"/>
</dbReference>
<dbReference type="PROSITE" id="PS50885">
    <property type="entry name" value="HAMP"/>
    <property type="match status" value="1"/>
</dbReference>
<dbReference type="CDD" id="cd06225">
    <property type="entry name" value="HAMP"/>
    <property type="match status" value="1"/>
</dbReference>
<dbReference type="SMART" id="SM00304">
    <property type="entry name" value="HAMP"/>
    <property type="match status" value="1"/>
</dbReference>
<evidence type="ECO:0000256" key="8">
    <source>
        <dbReference type="ARBA" id="ARBA00022741"/>
    </source>
</evidence>
<dbReference type="Gene3D" id="3.30.565.10">
    <property type="entry name" value="Histidine kinase-like ATPase, C-terminal domain"/>
    <property type="match status" value="1"/>
</dbReference>
<evidence type="ECO:0000256" key="6">
    <source>
        <dbReference type="ARBA" id="ARBA00022679"/>
    </source>
</evidence>
<dbReference type="GO" id="GO:0000155">
    <property type="term" value="F:phosphorelay sensor kinase activity"/>
    <property type="evidence" value="ECO:0007669"/>
    <property type="project" value="InterPro"/>
</dbReference>
<dbReference type="Pfam" id="PF00672">
    <property type="entry name" value="HAMP"/>
    <property type="match status" value="1"/>
</dbReference>
<keyword evidence="5" id="KW-0597">Phosphoprotein</keyword>
<keyword evidence="3 14" id="KW-1003">Cell membrane</keyword>
<dbReference type="OrthoDB" id="9786919at2"/>
<dbReference type="Pfam" id="PF02518">
    <property type="entry name" value="HATPase_c"/>
    <property type="match status" value="1"/>
</dbReference>
<gene>
    <name evidence="17" type="ORF">LT85_2068</name>
</gene>
<dbReference type="GO" id="GO:0005886">
    <property type="term" value="C:plasma membrane"/>
    <property type="evidence" value="ECO:0007669"/>
    <property type="project" value="UniProtKB-SubCell"/>
</dbReference>
<proteinExistence type="predicted"/>
<dbReference type="SMART" id="SM00387">
    <property type="entry name" value="HATPase_c"/>
    <property type="match status" value="1"/>
</dbReference>
<dbReference type="InterPro" id="IPR050428">
    <property type="entry name" value="TCS_sensor_his_kinase"/>
</dbReference>
<evidence type="ECO:0000256" key="14">
    <source>
        <dbReference type="RuleBase" id="RU364088"/>
    </source>
</evidence>
<dbReference type="PROSITE" id="PS50109">
    <property type="entry name" value="HIS_KIN"/>
    <property type="match status" value="1"/>
</dbReference>
<keyword evidence="7 14" id="KW-0812">Transmembrane</keyword>
<dbReference type="InterPro" id="IPR003660">
    <property type="entry name" value="HAMP_dom"/>
</dbReference>
<dbReference type="PANTHER" id="PTHR45436:SF3">
    <property type="entry name" value="SENSOR HISTIDINE KINASE HPRS"/>
    <property type="match status" value="1"/>
</dbReference>
<keyword evidence="10 14" id="KW-0067">ATP-binding</keyword>
<evidence type="ECO:0000259" key="15">
    <source>
        <dbReference type="PROSITE" id="PS50109"/>
    </source>
</evidence>
<keyword evidence="13 14" id="KW-0472">Membrane</keyword>
<evidence type="ECO:0000259" key="16">
    <source>
        <dbReference type="PROSITE" id="PS50885"/>
    </source>
</evidence>
<evidence type="ECO:0000256" key="9">
    <source>
        <dbReference type="ARBA" id="ARBA00022777"/>
    </source>
</evidence>
<dbReference type="InterPro" id="IPR004358">
    <property type="entry name" value="Sig_transdc_His_kin-like_C"/>
</dbReference>
<protein>
    <recommendedName>
        <fullName evidence="14">Sensor protein</fullName>
        <ecNumber evidence="14">2.7.13.3</ecNumber>
    </recommendedName>
</protein>
<sequence length="469" mass="51281">MKPWAPRSLTVRLALLFALATLLTFTLVGSYLYYSLARQLESHDDQELLGKITLMQHLVGKAGSVQAIRNDPHPFMDAALGHNDLLLILRTADGAPLLDTQPAAGNLPLLPLTAVDQTPDRKSRQNLRTSAGMPVRATALWGRIDRTGEQVQIIVAHNVSDSLAMLDSYRQQILGAALSGALLAALLGYVLVRRGLRPTRLIAQQAHSITAQRLDLGLDVASAPDELQQLVLAFNGMLDRLHESFQRLSQFSADLAHDLRTPINNLMVQTQVALAQPRSTEEYQGLLVSNVEEYERLARMLDNMLFLARADNAHVAVTREQLDCSQELQRIADYFEGVAEDSGVRLVISGSGNLYADPMLLRRAIGNLVANAIRYTPAGQAIRLEAQQQAQGSSILISNPGPQITEAAIPRLFDRFYRADPARSDSASSAGLGLAIVQSIMKLHGGQVELSRSADQQTVFTLYFPNQGT</sequence>
<keyword evidence="4 14" id="KW-0997">Cell inner membrane</keyword>
<dbReference type="EC" id="2.7.13.3" evidence="14"/>
<keyword evidence="6 14" id="KW-0808">Transferase</keyword>